<dbReference type="InterPro" id="IPR038606">
    <property type="entry name" value="To_sf"/>
</dbReference>
<dbReference type="SMART" id="SM00700">
    <property type="entry name" value="JHBP"/>
    <property type="match status" value="2"/>
</dbReference>
<evidence type="ECO:0000313" key="1">
    <source>
        <dbReference type="EMBL" id="SOQ34451.1"/>
    </source>
</evidence>
<sequence>MTFLRKKERYRKRNYAMASPPALGEVRGSVRLLLSKNHPVSTLPTRAEAPVNTLVCRKIFCDSDDDLCLSNAVNERVFPKIIEGIPGVEPSEPIHLPRFEIVLPDLKYSLLNASMSGVKDCTITFKKLMKECKFEYEPCCPRLILQSEYEVDGKVDAVSVRGKGTFKITYEEIYIHILVHQRKEKFPDNKDHYRILDHTMQLDLRGNSSYEYSNLIFSESGRCVKCNPAVREKYFARFEEVTREPLVKAFIDRLMENIRDFHVAQPVEELYYKLAHDEVSTVTYDLECPNLTIRSGYEVKGTINRIQGEGKDFCEIAFDIYNVNISGKYERTKGDDGKLHFHLLTHALELDQDAVSTVKYRNLYTHPTDMGIQKQFCYNDEECLINAVIERVYPKFVTGGHGVETSDPLHIDAIVTDLPTLRYGLYNASIIGFKDCEFVKLNNKRVDSYTYFDYAITCSVLTLQARYELNGVIDSVPVEGSGQCKIVYENYYISISGKHEKVKDDEGKEHVNILEHKVVPDLKNGSVRDPEYTDLTFSQHDRSPTFQQCKKTDVTCLNSNINTIFKKSIKGDQDLGIKSVDPMHHKEIDGQLSVIEYQLYNSTVEGFSKCEVVNTKLDLEKRELNFRVLCPVLVMYGVYNISGTLIVMPIEGHGDYKIICRGYDMQVETDLKIQQDNNGMKHISIKYFKADGELTEGMTTDLQNLFGGKQPQLAKDVLKFANENWGPVAKVLQGPVFGANYGKIIKNMNKVLKHVPLNQIIEE</sequence>
<name>A0A2H1V0V6_SPOFR</name>
<dbReference type="Pfam" id="PF06585">
    <property type="entry name" value="JHBP"/>
    <property type="match status" value="3"/>
</dbReference>
<dbReference type="PANTHER" id="PTHR11008">
    <property type="entry name" value="PROTEIN TAKEOUT-LIKE PROTEIN"/>
    <property type="match status" value="1"/>
</dbReference>
<reference evidence="1" key="1">
    <citation type="submission" date="2016-07" db="EMBL/GenBank/DDBJ databases">
        <authorList>
            <person name="Bretaudeau A."/>
        </authorList>
    </citation>
    <scope>NUCLEOTIDE SEQUENCE</scope>
    <source>
        <strain evidence="1">Rice</strain>
        <tissue evidence="1">Whole body</tissue>
    </source>
</reference>
<dbReference type="Gene3D" id="3.15.10.30">
    <property type="entry name" value="Haemolymph juvenile hormone binding protein"/>
    <property type="match status" value="4"/>
</dbReference>
<dbReference type="GO" id="GO:0005615">
    <property type="term" value="C:extracellular space"/>
    <property type="evidence" value="ECO:0007669"/>
    <property type="project" value="TreeGrafter"/>
</dbReference>
<dbReference type="PANTHER" id="PTHR11008:SF25">
    <property type="entry name" value="IP09473P-RELATED"/>
    <property type="match status" value="1"/>
</dbReference>
<proteinExistence type="predicted"/>
<dbReference type="InterPro" id="IPR010562">
    <property type="entry name" value="Haemolymph_juvenile_hormone-bd"/>
</dbReference>
<accession>A0A2H1V0V6</accession>
<dbReference type="EMBL" id="ODYU01000156">
    <property type="protein sequence ID" value="SOQ34451.1"/>
    <property type="molecule type" value="Genomic_DNA"/>
</dbReference>
<organism evidence="1">
    <name type="scientific">Spodoptera frugiperda</name>
    <name type="common">Fall armyworm</name>
    <dbReference type="NCBI Taxonomy" id="7108"/>
    <lineage>
        <taxon>Eukaryota</taxon>
        <taxon>Metazoa</taxon>
        <taxon>Ecdysozoa</taxon>
        <taxon>Arthropoda</taxon>
        <taxon>Hexapoda</taxon>
        <taxon>Insecta</taxon>
        <taxon>Pterygota</taxon>
        <taxon>Neoptera</taxon>
        <taxon>Endopterygota</taxon>
        <taxon>Lepidoptera</taxon>
        <taxon>Glossata</taxon>
        <taxon>Ditrysia</taxon>
        <taxon>Noctuoidea</taxon>
        <taxon>Noctuidae</taxon>
        <taxon>Amphipyrinae</taxon>
        <taxon>Spodoptera</taxon>
    </lineage>
</organism>
<protein>
    <submittedName>
        <fullName evidence="1">SFRICE_005818</fullName>
    </submittedName>
</protein>
<gene>
    <name evidence="1" type="ORF">SFRICE_005818</name>
</gene>
<dbReference type="AlphaFoldDB" id="A0A2H1V0V6"/>